<dbReference type="PANTHER" id="PTHR10434:SF11">
    <property type="entry name" value="1-ACYL-SN-GLYCEROL-3-PHOSPHATE ACYLTRANSFERASE"/>
    <property type="match status" value="1"/>
</dbReference>
<comment type="similarity">
    <text evidence="2 5">Belongs to the 1-acyl-sn-glycerol-3-phosphate acyltransferase family.</text>
</comment>
<feature type="transmembrane region" description="Helical" evidence="6">
    <location>
        <begin position="16"/>
        <end position="32"/>
    </location>
</feature>
<dbReference type="PANTHER" id="PTHR10434">
    <property type="entry name" value="1-ACYL-SN-GLYCEROL-3-PHOSPHATE ACYLTRANSFERASE"/>
    <property type="match status" value="1"/>
</dbReference>
<evidence type="ECO:0000313" key="10">
    <source>
        <dbReference type="Proteomes" id="UP000274756"/>
    </source>
</evidence>
<dbReference type="SMART" id="SM00563">
    <property type="entry name" value="PlsC"/>
    <property type="match status" value="1"/>
</dbReference>
<evidence type="ECO:0000313" key="9">
    <source>
        <dbReference type="Proteomes" id="UP000038040"/>
    </source>
</evidence>
<organism evidence="9 11">
    <name type="scientific">Dracunculus medinensis</name>
    <name type="common">Guinea worm</name>
    <dbReference type="NCBI Taxonomy" id="318479"/>
    <lineage>
        <taxon>Eukaryota</taxon>
        <taxon>Metazoa</taxon>
        <taxon>Ecdysozoa</taxon>
        <taxon>Nematoda</taxon>
        <taxon>Chromadorea</taxon>
        <taxon>Rhabditida</taxon>
        <taxon>Spirurina</taxon>
        <taxon>Dracunculoidea</taxon>
        <taxon>Dracunculidae</taxon>
        <taxon>Dracunculus</taxon>
    </lineage>
</organism>
<accession>A0A0N4UJF5</accession>
<dbReference type="CDD" id="cd07989">
    <property type="entry name" value="LPLAT_AGPAT-like"/>
    <property type="match status" value="1"/>
</dbReference>
<dbReference type="AlphaFoldDB" id="A0A0N4UJF5"/>
<dbReference type="SUPFAM" id="SSF69593">
    <property type="entry name" value="Glycerol-3-phosphate (1)-acyltransferase"/>
    <property type="match status" value="1"/>
</dbReference>
<evidence type="ECO:0000256" key="1">
    <source>
        <dbReference type="ARBA" id="ARBA00004728"/>
    </source>
</evidence>
<dbReference type="STRING" id="318479.A0A0N4UJF5"/>
<dbReference type="GO" id="GO:0006654">
    <property type="term" value="P:phosphatidic acid biosynthetic process"/>
    <property type="evidence" value="ECO:0007669"/>
    <property type="project" value="TreeGrafter"/>
</dbReference>
<dbReference type="Pfam" id="PF01553">
    <property type="entry name" value="Acyltransferase"/>
    <property type="match status" value="1"/>
</dbReference>
<protein>
    <recommendedName>
        <fullName evidence="5">1-acyl-sn-glycerol-3-phosphate acyltransferase</fullName>
        <ecNumber evidence="5">2.3.1.51</ecNumber>
    </recommendedName>
</protein>
<feature type="transmembrane region" description="Helical" evidence="6">
    <location>
        <begin position="44"/>
        <end position="67"/>
    </location>
</feature>
<dbReference type="EC" id="2.3.1.51" evidence="5"/>
<dbReference type="Proteomes" id="UP000274756">
    <property type="component" value="Unassembled WGS sequence"/>
</dbReference>
<evidence type="ECO:0000256" key="6">
    <source>
        <dbReference type="SAM" id="Phobius"/>
    </source>
</evidence>
<keyword evidence="6" id="KW-0472">Membrane</keyword>
<comment type="domain">
    <text evidence="5">The HXXXXD motif is essential for acyltransferase activity and may constitute the binding site for the phosphate moiety of the glycerol-3-phosphate.</text>
</comment>
<dbReference type="NCBIfam" id="TIGR00530">
    <property type="entry name" value="AGP_acyltrn"/>
    <property type="match status" value="1"/>
</dbReference>
<comment type="pathway">
    <text evidence="1">Phospholipid metabolism; CDP-diacylglycerol biosynthesis; CDP-diacylglycerol from sn-glycerol 3-phosphate: step 2/3.</text>
</comment>
<reference evidence="11" key="1">
    <citation type="submission" date="2017-02" db="UniProtKB">
        <authorList>
            <consortium name="WormBaseParasite"/>
        </authorList>
    </citation>
    <scope>IDENTIFICATION</scope>
</reference>
<proteinExistence type="inferred from homology"/>
<keyword evidence="10" id="KW-1185">Reference proteome</keyword>
<evidence type="ECO:0000313" key="8">
    <source>
        <dbReference type="EMBL" id="VDN52014.1"/>
    </source>
</evidence>
<dbReference type="GO" id="GO:0016020">
    <property type="term" value="C:membrane"/>
    <property type="evidence" value="ECO:0007669"/>
    <property type="project" value="InterPro"/>
</dbReference>
<dbReference type="EMBL" id="UYYG01000040">
    <property type="protein sequence ID" value="VDN52014.1"/>
    <property type="molecule type" value="Genomic_DNA"/>
</dbReference>
<keyword evidence="6" id="KW-1133">Transmembrane helix</keyword>
<evidence type="ECO:0000256" key="5">
    <source>
        <dbReference type="RuleBase" id="RU361267"/>
    </source>
</evidence>
<dbReference type="Proteomes" id="UP000038040">
    <property type="component" value="Unplaced"/>
</dbReference>
<keyword evidence="5" id="KW-1208">Phospholipid metabolism</keyword>
<keyword evidence="3 5" id="KW-0808">Transferase</keyword>
<evidence type="ECO:0000256" key="4">
    <source>
        <dbReference type="ARBA" id="ARBA00023315"/>
    </source>
</evidence>
<sequence length="292" mass="33494">MEKTHGESDFPCLKCRLLIFACLCTIIIFFLTKIPICRYFIKMIAYYLTVLTTTILCCTISTAIYFFGDVPKFIFGAFRILASWTNIKYEVRGSQNFDGIGPFVVVSNHQSSLDILSLAHVWPERCTVMMKQSLRWVPFLNYVAFLSRAIYVDRFCHTKAVHAIKTSADTIIAKNTSVWVFPEGTRNHEGGMLAFKKGAFNIAVQVQIPIVPVVISSYRPFYDKNLRIFNEYGYVIIEVMEPVLTKNMSLDDVPLLTDRVREQMMEVYERISGEAAEKCKLKTSFMLRCISI</sequence>
<keyword evidence="5" id="KW-0443">Lipid metabolism</keyword>
<keyword evidence="5" id="KW-0594">Phospholipid biosynthesis</keyword>
<dbReference type="OrthoDB" id="202234at2759"/>
<dbReference type="GO" id="GO:0003841">
    <property type="term" value="F:1-acylglycerol-3-phosphate O-acyltransferase activity"/>
    <property type="evidence" value="ECO:0007669"/>
    <property type="project" value="UniProtKB-UniRule"/>
</dbReference>
<dbReference type="WBParaSite" id="DME_0000779001-mRNA-1">
    <property type="protein sequence ID" value="DME_0000779001-mRNA-1"/>
    <property type="gene ID" value="DME_0000779001"/>
</dbReference>
<dbReference type="InterPro" id="IPR002123">
    <property type="entry name" value="Plipid/glycerol_acylTrfase"/>
</dbReference>
<evidence type="ECO:0000313" key="11">
    <source>
        <dbReference type="WBParaSite" id="DME_0000779001-mRNA-1"/>
    </source>
</evidence>
<evidence type="ECO:0000259" key="7">
    <source>
        <dbReference type="SMART" id="SM00563"/>
    </source>
</evidence>
<evidence type="ECO:0000256" key="2">
    <source>
        <dbReference type="ARBA" id="ARBA00008655"/>
    </source>
</evidence>
<evidence type="ECO:0000256" key="3">
    <source>
        <dbReference type="ARBA" id="ARBA00022679"/>
    </source>
</evidence>
<feature type="domain" description="Phospholipid/glycerol acyltransferase" evidence="7">
    <location>
        <begin position="103"/>
        <end position="218"/>
    </location>
</feature>
<gene>
    <name evidence="8" type="ORF">DME_LOCUS1987</name>
</gene>
<keyword evidence="5" id="KW-0444">Lipid biosynthesis</keyword>
<dbReference type="GO" id="GO:0005783">
    <property type="term" value="C:endoplasmic reticulum"/>
    <property type="evidence" value="ECO:0007669"/>
    <property type="project" value="TreeGrafter"/>
</dbReference>
<reference evidence="8 10" key="2">
    <citation type="submission" date="2018-11" db="EMBL/GenBank/DDBJ databases">
        <authorList>
            <consortium name="Pathogen Informatics"/>
        </authorList>
    </citation>
    <scope>NUCLEOTIDE SEQUENCE [LARGE SCALE GENOMIC DNA]</scope>
</reference>
<keyword evidence="4 5" id="KW-0012">Acyltransferase</keyword>
<dbReference type="InterPro" id="IPR004552">
    <property type="entry name" value="AGP_acyltrans"/>
</dbReference>
<comment type="catalytic activity">
    <reaction evidence="5">
        <text>a 1-acyl-sn-glycero-3-phosphate + an acyl-CoA = a 1,2-diacyl-sn-glycero-3-phosphate + CoA</text>
        <dbReference type="Rhea" id="RHEA:19709"/>
        <dbReference type="ChEBI" id="CHEBI:57287"/>
        <dbReference type="ChEBI" id="CHEBI:57970"/>
        <dbReference type="ChEBI" id="CHEBI:58342"/>
        <dbReference type="ChEBI" id="CHEBI:58608"/>
        <dbReference type="EC" id="2.3.1.51"/>
    </reaction>
</comment>
<keyword evidence="6" id="KW-0812">Transmembrane</keyword>
<name>A0A0N4UJF5_DRAME</name>